<sequence>MACLSPVAGAFMASALPIPDGLLPVLLAVVAGVLAQGAWVALKLAHQQRPADRRLLGVPATAAMTLAAVLTALVVLVDAASR</sequence>
<dbReference type="EMBL" id="BAWF01000022">
    <property type="protein sequence ID" value="GAF45475.1"/>
    <property type="molecule type" value="Genomic_DNA"/>
</dbReference>
<feature type="transmembrane region" description="Helical" evidence="1">
    <location>
        <begin position="56"/>
        <end position="77"/>
    </location>
</feature>
<evidence type="ECO:0000313" key="2">
    <source>
        <dbReference type="EMBL" id="GAF45475.1"/>
    </source>
</evidence>
<dbReference type="RefSeq" id="WP_037232045.1">
    <property type="nucleotide sequence ID" value="NZ_BAWF01000022.1"/>
</dbReference>
<evidence type="ECO:0000256" key="1">
    <source>
        <dbReference type="SAM" id="Phobius"/>
    </source>
</evidence>
<gene>
    <name evidence="2" type="ORF">RW1_022_00520</name>
</gene>
<keyword evidence="1" id="KW-1133">Transmembrane helix</keyword>
<reference evidence="2 3" key="1">
    <citation type="submission" date="2014-02" db="EMBL/GenBank/DDBJ databases">
        <title>Whole genome shotgun sequence of Rhodococcus wratislaviensis NBRC 100605.</title>
        <authorList>
            <person name="Hosoyama A."/>
            <person name="Tsuchikane K."/>
            <person name="Yoshida I."/>
            <person name="Ohji S."/>
            <person name="Ichikawa N."/>
            <person name="Yamazoe A."/>
            <person name="Fujita N."/>
        </authorList>
    </citation>
    <scope>NUCLEOTIDE SEQUENCE [LARGE SCALE GENOMIC DNA]</scope>
    <source>
        <strain evidence="2 3">NBRC 100605</strain>
    </source>
</reference>
<dbReference type="AlphaFoldDB" id="X0R3M6"/>
<protein>
    <submittedName>
        <fullName evidence="2">Uncharacterized protein</fullName>
    </submittedName>
</protein>
<keyword evidence="1" id="KW-0472">Membrane</keyword>
<keyword evidence="1" id="KW-0812">Transmembrane</keyword>
<name>X0R3M6_RHOWR</name>
<organism evidence="2 3">
    <name type="scientific">Rhodococcus wratislaviensis NBRC 100605</name>
    <dbReference type="NCBI Taxonomy" id="1219028"/>
    <lineage>
        <taxon>Bacteria</taxon>
        <taxon>Bacillati</taxon>
        <taxon>Actinomycetota</taxon>
        <taxon>Actinomycetes</taxon>
        <taxon>Mycobacteriales</taxon>
        <taxon>Nocardiaceae</taxon>
        <taxon>Rhodococcus</taxon>
    </lineage>
</organism>
<dbReference type="Proteomes" id="UP000019491">
    <property type="component" value="Unassembled WGS sequence"/>
</dbReference>
<comment type="caution">
    <text evidence="2">The sequence shown here is derived from an EMBL/GenBank/DDBJ whole genome shotgun (WGS) entry which is preliminary data.</text>
</comment>
<keyword evidence="3" id="KW-1185">Reference proteome</keyword>
<evidence type="ECO:0000313" key="3">
    <source>
        <dbReference type="Proteomes" id="UP000019491"/>
    </source>
</evidence>
<accession>X0R3M6</accession>
<proteinExistence type="predicted"/>
<feature type="transmembrane region" description="Helical" evidence="1">
    <location>
        <begin position="25"/>
        <end position="44"/>
    </location>
</feature>